<gene>
    <name evidence="1" type="ORF">DFH08DRAFT_813899</name>
</gene>
<protein>
    <submittedName>
        <fullName evidence="1">Uncharacterized protein</fullName>
    </submittedName>
</protein>
<dbReference type="EMBL" id="JARIHO010000032">
    <property type="protein sequence ID" value="KAJ7334865.1"/>
    <property type="molecule type" value="Genomic_DNA"/>
</dbReference>
<keyword evidence="2" id="KW-1185">Reference proteome</keyword>
<evidence type="ECO:0000313" key="1">
    <source>
        <dbReference type="EMBL" id="KAJ7334865.1"/>
    </source>
</evidence>
<name>A0AAD7ELC6_9AGAR</name>
<sequence length="249" mass="27113">MIIQAGFVFAHLAHTSSPRFLIIADGNPIDIKIMGSASVTFGGFIMLDIFHLISSDAGARPIQLSMNLINVSLVLSLIVNRLKMRPECLLRRQFRRTTVGFWQSIIRGKTICGPTEVESMGEKEGNAGVYQTAVAEGPKDVRGAVGYVLPGVNSSILVIYFDAVKCRLLFVDSGTVIDSNIVDKVEAEGKKKVSGSLVLEHGGRSNFVAEETPNIMPGNLVEMQVLLRNVMTAPVPPPPEKDEELMTHH</sequence>
<dbReference type="AlphaFoldDB" id="A0AAD7ELC6"/>
<organism evidence="1 2">
    <name type="scientific">Mycena albidolilacea</name>
    <dbReference type="NCBI Taxonomy" id="1033008"/>
    <lineage>
        <taxon>Eukaryota</taxon>
        <taxon>Fungi</taxon>
        <taxon>Dikarya</taxon>
        <taxon>Basidiomycota</taxon>
        <taxon>Agaricomycotina</taxon>
        <taxon>Agaricomycetes</taxon>
        <taxon>Agaricomycetidae</taxon>
        <taxon>Agaricales</taxon>
        <taxon>Marasmiineae</taxon>
        <taxon>Mycenaceae</taxon>
        <taxon>Mycena</taxon>
    </lineage>
</organism>
<evidence type="ECO:0000313" key="2">
    <source>
        <dbReference type="Proteomes" id="UP001218218"/>
    </source>
</evidence>
<dbReference type="Proteomes" id="UP001218218">
    <property type="component" value="Unassembled WGS sequence"/>
</dbReference>
<reference evidence="1" key="1">
    <citation type="submission" date="2023-03" db="EMBL/GenBank/DDBJ databases">
        <title>Massive genome expansion in bonnet fungi (Mycena s.s.) driven by repeated elements and novel gene families across ecological guilds.</title>
        <authorList>
            <consortium name="Lawrence Berkeley National Laboratory"/>
            <person name="Harder C.B."/>
            <person name="Miyauchi S."/>
            <person name="Viragh M."/>
            <person name="Kuo A."/>
            <person name="Thoen E."/>
            <person name="Andreopoulos B."/>
            <person name="Lu D."/>
            <person name="Skrede I."/>
            <person name="Drula E."/>
            <person name="Henrissat B."/>
            <person name="Morin E."/>
            <person name="Kohler A."/>
            <person name="Barry K."/>
            <person name="LaButti K."/>
            <person name="Morin E."/>
            <person name="Salamov A."/>
            <person name="Lipzen A."/>
            <person name="Mereny Z."/>
            <person name="Hegedus B."/>
            <person name="Baldrian P."/>
            <person name="Stursova M."/>
            <person name="Weitz H."/>
            <person name="Taylor A."/>
            <person name="Grigoriev I.V."/>
            <person name="Nagy L.G."/>
            <person name="Martin F."/>
            <person name="Kauserud H."/>
        </authorList>
    </citation>
    <scope>NUCLEOTIDE SEQUENCE</scope>
    <source>
        <strain evidence="1">CBHHK002</strain>
    </source>
</reference>
<accession>A0AAD7ELC6</accession>
<proteinExistence type="predicted"/>
<comment type="caution">
    <text evidence="1">The sequence shown here is derived from an EMBL/GenBank/DDBJ whole genome shotgun (WGS) entry which is preliminary data.</text>
</comment>